<gene>
    <name evidence="1" type="ORF">HUJ06_012468</name>
</gene>
<protein>
    <submittedName>
        <fullName evidence="1">Uncharacterized protein</fullName>
    </submittedName>
</protein>
<reference evidence="1 2" key="1">
    <citation type="journal article" date="2020" name="Mol. Biol. Evol.">
        <title>Distinct Expression and Methylation Patterns for Genes with Different Fates following a Single Whole-Genome Duplication in Flowering Plants.</title>
        <authorList>
            <person name="Shi T."/>
            <person name="Rahmani R.S."/>
            <person name="Gugger P.F."/>
            <person name="Wang M."/>
            <person name="Li H."/>
            <person name="Zhang Y."/>
            <person name="Li Z."/>
            <person name="Wang Q."/>
            <person name="Van de Peer Y."/>
            <person name="Marchal K."/>
            <person name="Chen J."/>
        </authorList>
    </citation>
    <scope>NUCLEOTIDE SEQUENCE [LARGE SCALE GENOMIC DNA]</scope>
    <source>
        <tissue evidence="1">Leaf</tissue>
    </source>
</reference>
<sequence length="34" mass="4074">MTTLEGLMPTLTVDPLTFSRVMRSMWMTHLRRYT</sequence>
<accession>A0A822YWM3</accession>
<dbReference type="Proteomes" id="UP000607653">
    <property type="component" value="Unassembled WGS sequence"/>
</dbReference>
<evidence type="ECO:0000313" key="2">
    <source>
        <dbReference type="Proteomes" id="UP000607653"/>
    </source>
</evidence>
<organism evidence="1 2">
    <name type="scientific">Nelumbo nucifera</name>
    <name type="common">Sacred lotus</name>
    <dbReference type="NCBI Taxonomy" id="4432"/>
    <lineage>
        <taxon>Eukaryota</taxon>
        <taxon>Viridiplantae</taxon>
        <taxon>Streptophyta</taxon>
        <taxon>Embryophyta</taxon>
        <taxon>Tracheophyta</taxon>
        <taxon>Spermatophyta</taxon>
        <taxon>Magnoliopsida</taxon>
        <taxon>Proteales</taxon>
        <taxon>Nelumbonaceae</taxon>
        <taxon>Nelumbo</taxon>
    </lineage>
</organism>
<dbReference type="AlphaFoldDB" id="A0A822YWM3"/>
<name>A0A822YWM3_NELNU</name>
<comment type="caution">
    <text evidence="1">The sequence shown here is derived from an EMBL/GenBank/DDBJ whole genome shotgun (WGS) entry which is preliminary data.</text>
</comment>
<dbReference type="EMBL" id="DUZY01000003">
    <property type="protein sequence ID" value="DAD33618.1"/>
    <property type="molecule type" value="Genomic_DNA"/>
</dbReference>
<keyword evidence="2" id="KW-1185">Reference proteome</keyword>
<evidence type="ECO:0000313" key="1">
    <source>
        <dbReference type="EMBL" id="DAD33618.1"/>
    </source>
</evidence>
<proteinExistence type="predicted"/>